<feature type="transmembrane region" description="Helical" evidence="1">
    <location>
        <begin position="12"/>
        <end position="30"/>
    </location>
</feature>
<name>A0A916URD7_9HYPH</name>
<evidence type="ECO:0000256" key="1">
    <source>
        <dbReference type="SAM" id="Phobius"/>
    </source>
</evidence>
<feature type="transmembrane region" description="Helical" evidence="1">
    <location>
        <begin position="166"/>
        <end position="188"/>
    </location>
</feature>
<reference evidence="2" key="1">
    <citation type="journal article" date="2014" name="Int. J. Syst. Evol. Microbiol.">
        <title>Complete genome sequence of Corynebacterium casei LMG S-19264T (=DSM 44701T), isolated from a smear-ripened cheese.</title>
        <authorList>
            <consortium name="US DOE Joint Genome Institute (JGI-PGF)"/>
            <person name="Walter F."/>
            <person name="Albersmeier A."/>
            <person name="Kalinowski J."/>
            <person name="Ruckert C."/>
        </authorList>
    </citation>
    <scope>NUCLEOTIDE SEQUENCE</scope>
    <source>
        <strain evidence="2">CGMCC 1.12919</strain>
    </source>
</reference>
<keyword evidence="1" id="KW-1133">Transmembrane helix</keyword>
<sequence length="328" mass="34213">MLRALETALATLGRIGTQGFVAAVVLGLLLPGLASAFRPLLPVVLFGFLALVFARSELEPIVGRLRRPLPLVGACIWLIVAPLALVMVTSALIGHDRIDPGLMLGLAVMAAAPPIISSPAIAILYGFEPALIIAAVVITTALTPFIAPHAAAWLAGTAVPLDASVLTLRLVGLIGGGIVTGLVVRAIAGHRRIVAVRTTLDGVVVLLFAVFATAAMDGVSRAAFERPVTVVAYLALAFALSLAGFIMTAPALRFLKPSDRFMLGYGTGQRNMGLLIAAMGAGTPDNTYLFFALAQIPIFVMPQLLQPIARRLRRDEEAAPIVSPPPGC</sequence>
<keyword evidence="1" id="KW-0812">Transmembrane</keyword>
<dbReference type="RefSeq" id="WP_188611724.1">
    <property type="nucleotide sequence ID" value="NZ_BMGG01000009.1"/>
</dbReference>
<dbReference type="Gene3D" id="1.20.1530.20">
    <property type="match status" value="1"/>
</dbReference>
<feature type="transmembrane region" description="Helical" evidence="1">
    <location>
        <begin position="101"/>
        <end position="124"/>
    </location>
</feature>
<feature type="transmembrane region" description="Helical" evidence="1">
    <location>
        <begin position="36"/>
        <end position="54"/>
    </location>
</feature>
<dbReference type="EMBL" id="BMGG01000009">
    <property type="protein sequence ID" value="GGC84591.1"/>
    <property type="molecule type" value="Genomic_DNA"/>
</dbReference>
<feature type="transmembrane region" description="Helical" evidence="1">
    <location>
        <begin position="230"/>
        <end position="249"/>
    </location>
</feature>
<feature type="transmembrane region" description="Helical" evidence="1">
    <location>
        <begin position="200"/>
        <end position="224"/>
    </location>
</feature>
<organism evidence="2 3">
    <name type="scientific">Chelatococcus reniformis</name>
    <dbReference type="NCBI Taxonomy" id="1494448"/>
    <lineage>
        <taxon>Bacteria</taxon>
        <taxon>Pseudomonadati</taxon>
        <taxon>Pseudomonadota</taxon>
        <taxon>Alphaproteobacteria</taxon>
        <taxon>Hyphomicrobiales</taxon>
        <taxon>Chelatococcaceae</taxon>
        <taxon>Chelatococcus</taxon>
    </lineage>
</organism>
<dbReference type="AlphaFoldDB" id="A0A916URD7"/>
<keyword evidence="1" id="KW-0472">Membrane</keyword>
<dbReference type="Proteomes" id="UP000637002">
    <property type="component" value="Unassembled WGS sequence"/>
</dbReference>
<proteinExistence type="predicted"/>
<evidence type="ECO:0008006" key="4">
    <source>
        <dbReference type="Google" id="ProtNLM"/>
    </source>
</evidence>
<keyword evidence="3" id="KW-1185">Reference proteome</keyword>
<evidence type="ECO:0000313" key="3">
    <source>
        <dbReference type="Proteomes" id="UP000637002"/>
    </source>
</evidence>
<accession>A0A916URD7</accession>
<gene>
    <name evidence="2" type="ORF">GCM10010994_48130</name>
</gene>
<protein>
    <recommendedName>
        <fullName evidence="4">Na+-dependent transporter</fullName>
    </recommendedName>
</protein>
<evidence type="ECO:0000313" key="2">
    <source>
        <dbReference type="EMBL" id="GGC84591.1"/>
    </source>
</evidence>
<reference evidence="2" key="2">
    <citation type="submission" date="2020-09" db="EMBL/GenBank/DDBJ databases">
        <authorList>
            <person name="Sun Q."/>
            <person name="Zhou Y."/>
        </authorList>
    </citation>
    <scope>NUCLEOTIDE SEQUENCE</scope>
    <source>
        <strain evidence="2">CGMCC 1.12919</strain>
    </source>
</reference>
<feature type="transmembrane region" description="Helical" evidence="1">
    <location>
        <begin position="131"/>
        <end position="154"/>
    </location>
</feature>
<comment type="caution">
    <text evidence="2">The sequence shown here is derived from an EMBL/GenBank/DDBJ whole genome shotgun (WGS) entry which is preliminary data.</text>
</comment>
<dbReference type="InterPro" id="IPR038770">
    <property type="entry name" value="Na+/solute_symporter_sf"/>
</dbReference>
<feature type="transmembrane region" description="Helical" evidence="1">
    <location>
        <begin position="75"/>
        <end position="95"/>
    </location>
</feature>